<evidence type="ECO:0000313" key="3">
    <source>
        <dbReference type="EMBL" id="CDZ77077.1"/>
    </source>
</evidence>
<dbReference type="RefSeq" id="WP_043873488.1">
    <property type="nucleotide sequence ID" value="NZ_CCVW01000001.1"/>
</dbReference>
<protein>
    <submittedName>
        <fullName evidence="3">Paraquat-inducible protein B</fullName>
    </submittedName>
</protein>
<reference evidence="3 4" key="1">
    <citation type="submission" date="2014-06" db="EMBL/GenBank/DDBJ databases">
        <authorList>
            <person name="Urmite Genomes Urmite Genomes"/>
        </authorList>
    </citation>
    <scope>NUCLEOTIDE SEQUENCE [LARGE SCALE GENOMIC DNA]</scope>
</reference>
<keyword evidence="1" id="KW-0812">Transmembrane</keyword>
<dbReference type="PANTHER" id="PTHR33371:SF4">
    <property type="entry name" value="INTERMEMBRANE PHOSPHOLIPID TRANSPORT SYSTEM BINDING PROTEIN MLAD"/>
    <property type="match status" value="1"/>
</dbReference>
<dbReference type="STRING" id="1034943.BN59_01356"/>
<dbReference type="AlphaFoldDB" id="A0A078KVP4"/>
<dbReference type="InterPro" id="IPR003399">
    <property type="entry name" value="Mce/MlaD"/>
</dbReference>
<sequence>MRQERLYILVGLFVGGAICLSVLTALYIYDEYLHERVETYVMFFKGSLAGVHVTSEVTYRGVKIGEVKLIEITENSEKSQIKIPVYVQFFVERKFVGKQNPIQLLVNRGYVANIRKPNFLTGIASIDLIRGPSSYKTSLTHYNGYPIFPTNNAVEDYTTLDDAIRSANQAFQDFSDLIRGERIRGAIDSTSTMAHSVDRMVQDIDKLVPPTINSFAETIKRFSALVDTLDKLMPPTLADFSNSLKEVSSLATDLDQVMTPALADFSQGMRQVSDAANSTQNLADYLARHPESLIRGKK</sequence>
<evidence type="ECO:0000313" key="4">
    <source>
        <dbReference type="Proteomes" id="UP000044071"/>
    </source>
</evidence>
<proteinExistence type="predicted"/>
<gene>
    <name evidence="3" type="primary">pqiB</name>
    <name evidence="3" type="ORF">BN59_01356</name>
</gene>
<feature type="domain" description="Mce/MlaD" evidence="2">
    <location>
        <begin position="40"/>
        <end position="131"/>
    </location>
</feature>
<feature type="transmembrane region" description="Helical" evidence="1">
    <location>
        <begin position="7"/>
        <end position="29"/>
    </location>
</feature>
<dbReference type="Proteomes" id="UP000044071">
    <property type="component" value="Unassembled WGS sequence"/>
</dbReference>
<dbReference type="eggNOG" id="COG1463">
    <property type="taxonomic scope" value="Bacteria"/>
</dbReference>
<dbReference type="EMBL" id="CCSB01000001">
    <property type="protein sequence ID" value="CDZ77077.1"/>
    <property type="molecule type" value="Genomic_DNA"/>
</dbReference>
<dbReference type="OrthoDB" id="9806984at2"/>
<accession>A0A078KVP4</accession>
<dbReference type="PANTHER" id="PTHR33371">
    <property type="entry name" value="INTERMEMBRANE PHOSPHOLIPID TRANSPORT SYSTEM BINDING PROTEIN MLAD-RELATED"/>
    <property type="match status" value="1"/>
</dbReference>
<evidence type="ECO:0000256" key="1">
    <source>
        <dbReference type="SAM" id="Phobius"/>
    </source>
</evidence>
<evidence type="ECO:0000259" key="2">
    <source>
        <dbReference type="Pfam" id="PF02470"/>
    </source>
</evidence>
<dbReference type="Pfam" id="PF02470">
    <property type="entry name" value="MlaD"/>
    <property type="match status" value="1"/>
</dbReference>
<keyword evidence="4" id="KW-1185">Reference proteome</keyword>
<organism evidence="3 4">
    <name type="scientific">Legionella massiliensis</name>
    <dbReference type="NCBI Taxonomy" id="1034943"/>
    <lineage>
        <taxon>Bacteria</taxon>
        <taxon>Pseudomonadati</taxon>
        <taxon>Pseudomonadota</taxon>
        <taxon>Gammaproteobacteria</taxon>
        <taxon>Legionellales</taxon>
        <taxon>Legionellaceae</taxon>
        <taxon>Legionella</taxon>
    </lineage>
</organism>
<dbReference type="InterPro" id="IPR052336">
    <property type="entry name" value="MlaD_Phospholipid_Transporter"/>
</dbReference>
<keyword evidence="1" id="KW-0472">Membrane</keyword>
<keyword evidence="1" id="KW-1133">Transmembrane helix</keyword>
<name>A0A078KVP4_9GAMM</name>